<dbReference type="PROSITE" id="PS51257">
    <property type="entry name" value="PROKAR_LIPOPROTEIN"/>
    <property type="match status" value="1"/>
</dbReference>
<evidence type="ECO:0000313" key="1">
    <source>
        <dbReference type="EMBL" id="KAL2346797.1"/>
    </source>
</evidence>
<dbReference type="Proteomes" id="UP001603857">
    <property type="component" value="Unassembled WGS sequence"/>
</dbReference>
<keyword evidence="2" id="KW-1185">Reference proteome</keyword>
<dbReference type="AlphaFoldDB" id="A0ABD1NF90"/>
<protein>
    <submittedName>
        <fullName evidence="1">Uncharacterized protein</fullName>
    </submittedName>
</protein>
<accession>A0ABD1NF90</accession>
<sequence length="49" mass="5358">MADANEKRKGKKKIVPTWNFFLSVLGCRIVVASEGGPNFFSLLLITSSS</sequence>
<organism evidence="1 2">
    <name type="scientific">Flemingia macrophylla</name>
    <dbReference type="NCBI Taxonomy" id="520843"/>
    <lineage>
        <taxon>Eukaryota</taxon>
        <taxon>Viridiplantae</taxon>
        <taxon>Streptophyta</taxon>
        <taxon>Embryophyta</taxon>
        <taxon>Tracheophyta</taxon>
        <taxon>Spermatophyta</taxon>
        <taxon>Magnoliopsida</taxon>
        <taxon>eudicotyledons</taxon>
        <taxon>Gunneridae</taxon>
        <taxon>Pentapetalae</taxon>
        <taxon>rosids</taxon>
        <taxon>fabids</taxon>
        <taxon>Fabales</taxon>
        <taxon>Fabaceae</taxon>
        <taxon>Papilionoideae</taxon>
        <taxon>50 kb inversion clade</taxon>
        <taxon>NPAAA clade</taxon>
        <taxon>indigoferoid/millettioid clade</taxon>
        <taxon>Phaseoleae</taxon>
        <taxon>Flemingia</taxon>
    </lineage>
</organism>
<reference evidence="1 2" key="1">
    <citation type="submission" date="2024-08" db="EMBL/GenBank/DDBJ databases">
        <title>Insights into the chromosomal genome structure of Flemingia macrophylla.</title>
        <authorList>
            <person name="Ding Y."/>
            <person name="Zhao Y."/>
            <person name="Bi W."/>
            <person name="Wu M."/>
            <person name="Zhao G."/>
            <person name="Gong Y."/>
            <person name="Li W."/>
            <person name="Zhang P."/>
        </authorList>
    </citation>
    <scope>NUCLEOTIDE SEQUENCE [LARGE SCALE GENOMIC DNA]</scope>
    <source>
        <strain evidence="1">DYQJB</strain>
        <tissue evidence="1">Leaf</tissue>
    </source>
</reference>
<gene>
    <name evidence="1" type="ORF">Fmac_000797</name>
</gene>
<proteinExistence type="predicted"/>
<comment type="caution">
    <text evidence="1">The sequence shown here is derived from an EMBL/GenBank/DDBJ whole genome shotgun (WGS) entry which is preliminary data.</text>
</comment>
<name>A0ABD1NF90_9FABA</name>
<dbReference type="EMBL" id="JBGMDY010000001">
    <property type="protein sequence ID" value="KAL2346797.1"/>
    <property type="molecule type" value="Genomic_DNA"/>
</dbReference>
<evidence type="ECO:0000313" key="2">
    <source>
        <dbReference type="Proteomes" id="UP001603857"/>
    </source>
</evidence>